<evidence type="ECO:0000256" key="10">
    <source>
        <dbReference type="RuleBase" id="RU361115"/>
    </source>
</evidence>
<evidence type="ECO:0000256" key="5">
    <source>
        <dbReference type="ARBA" id="ARBA00022832"/>
    </source>
</evidence>
<dbReference type="EC" id="2.3.1.-" evidence="10"/>
<dbReference type="Pfam" id="PF01151">
    <property type="entry name" value="ELO"/>
    <property type="match status" value="1"/>
</dbReference>
<feature type="compositionally biased region" description="Basic and acidic residues" evidence="11">
    <location>
        <begin position="531"/>
        <end position="542"/>
    </location>
</feature>
<keyword evidence="3 10" id="KW-0808">Transferase</keyword>
<dbReference type="InterPro" id="IPR002076">
    <property type="entry name" value="ELO_fam"/>
</dbReference>
<keyword evidence="8 10" id="KW-0472">Membrane</keyword>
<comment type="subcellular location">
    <subcellularLocation>
        <location evidence="1">Membrane</location>
        <topology evidence="1">Multi-pass membrane protein</topology>
    </subcellularLocation>
</comment>
<dbReference type="STRING" id="97972.A0A2V1DFS0"/>
<feature type="transmembrane region" description="Helical" evidence="10">
    <location>
        <begin position="284"/>
        <end position="304"/>
    </location>
</feature>
<dbReference type="OrthoDB" id="10259681at2759"/>
<dbReference type="PANTHER" id="PTHR11157:SF169">
    <property type="entry name" value="ELONGATION OF FATTY ACIDS PROTEIN"/>
    <property type="match status" value="1"/>
</dbReference>
<dbReference type="GO" id="GO:0034625">
    <property type="term" value="P:fatty acid elongation, monounsaturated fatty acid"/>
    <property type="evidence" value="ECO:0007669"/>
    <property type="project" value="TreeGrafter"/>
</dbReference>
<dbReference type="AlphaFoldDB" id="A0A2V1DFS0"/>
<feature type="transmembrane region" description="Helical" evidence="10">
    <location>
        <begin position="58"/>
        <end position="77"/>
    </location>
</feature>
<dbReference type="GO" id="GO:0009922">
    <property type="term" value="F:fatty acid elongase activity"/>
    <property type="evidence" value="ECO:0007669"/>
    <property type="project" value="InterPro"/>
</dbReference>
<evidence type="ECO:0000256" key="8">
    <source>
        <dbReference type="ARBA" id="ARBA00023136"/>
    </source>
</evidence>
<evidence type="ECO:0000256" key="4">
    <source>
        <dbReference type="ARBA" id="ARBA00022692"/>
    </source>
</evidence>
<dbReference type="EMBL" id="KZ805451">
    <property type="protein sequence ID" value="PVH96891.1"/>
    <property type="molecule type" value="Genomic_DNA"/>
</dbReference>
<evidence type="ECO:0000256" key="9">
    <source>
        <dbReference type="ARBA" id="ARBA00023160"/>
    </source>
</evidence>
<name>A0A2V1DFS0_9PLEO</name>
<evidence type="ECO:0000256" key="11">
    <source>
        <dbReference type="SAM" id="MobiDB-lite"/>
    </source>
</evidence>
<evidence type="ECO:0000256" key="2">
    <source>
        <dbReference type="ARBA" id="ARBA00022516"/>
    </source>
</evidence>
<dbReference type="PANTHER" id="PTHR11157">
    <property type="entry name" value="FATTY ACID ACYL TRANSFERASE-RELATED"/>
    <property type="match status" value="1"/>
</dbReference>
<evidence type="ECO:0000256" key="3">
    <source>
        <dbReference type="ARBA" id="ARBA00022679"/>
    </source>
</evidence>
<keyword evidence="6 10" id="KW-1133">Transmembrane helix</keyword>
<evidence type="ECO:0000313" key="13">
    <source>
        <dbReference type="Proteomes" id="UP000244855"/>
    </source>
</evidence>
<feature type="transmembrane region" description="Helical" evidence="10">
    <location>
        <begin position="415"/>
        <end position="436"/>
    </location>
</feature>
<feature type="transmembrane region" description="Helical" evidence="10">
    <location>
        <begin position="244"/>
        <end position="264"/>
    </location>
</feature>
<dbReference type="GO" id="GO:0042761">
    <property type="term" value="P:very long-chain fatty acid biosynthetic process"/>
    <property type="evidence" value="ECO:0007669"/>
    <property type="project" value="TreeGrafter"/>
</dbReference>
<evidence type="ECO:0000313" key="12">
    <source>
        <dbReference type="EMBL" id="PVH96891.1"/>
    </source>
</evidence>
<keyword evidence="7 10" id="KW-0443">Lipid metabolism</keyword>
<accession>A0A2V1DFS0</accession>
<keyword evidence="4 10" id="KW-0812">Transmembrane</keyword>
<evidence type="ECO:0000256" key="7">
    <source>
        <dbReference type="ARBA" id="ARBA00023098"/>
    </source>
</evidence>
<keyword evidence="2 10" id="KW-0444">Lipid biosynthesis</keyword>
<keyword evidence="5 10" id="KW-0276">Fatty acid metabolism</keyword>
<feature type="transmembrane region" description="Helical" evidence="10">
    <location>
        <begin position="324"/>
        <end position="349"/>
    </location>
</feature>
<comment type="similarity">
    <text evidence="10">Belongs to the ELO family.</text>
</comment>
<protein>
    <recommendedName>
        <fullName evidence="10">Elongation of fatty acids protein</fullName>
        <ecNumber evidence="10">2.3.1.-</ecNumber>
    </recommendedName>
</protein>
<keyword evidence="9 10" id="KW-0275">Fatty acid biosynthesis</keyword>
<proteinExistence type="inferred from homology"/>
<keyword evidence="13" id="KW-1185">Reference proteome</keyword>
<dbReference type="Proteomes" id="UP000244855">
    <property type="component" value="Unassembled WGS sequence"/>
</dbReference>
<feature type="transmembrane region" description="Helical" evidence="10">
    <location>
        <begin position="97"/>
        <end position="117"/>
    </location>
</feature>
<comment type="catalytic activity">
    <reaction evidence="10">
        <text>an acyl-CoA + malonyl-CoA + H(+) = a 3-oxoacyl-CoA + CO2 + CoA</text>
        <dbReference type="Rhea" id="RHEA:50252"/>
        <dbReference type="ChEBI" id="CHEBI:15378"/>
        <dbReference type="ChEBI" id="CHEBI:16526"/>
        <dbReference type="ChEBI" id="CHEBI:57287"/>
        <dbReference type="ChEBI" id="CHEBI:57384"/>
        <dbReference type="ChEBI" id="CHEBI:58342"/>
        <dbReference type="ChEBI" id="CHEBI:90726"/>
    </reaction>
    <physiologicalReaction direction="left-to-right" evidence="10">
        <dbReference type="Rhea" id="RHEA:50253"/>
    </physiologicalReaction>
</comment>
<evidence type="ECO:0000256" key="1">
    <source>
        <dbReference type="ARBA" id="ARBA00004141"/>
    </source>
</evidence>
<dbReference type="GO" id="GO:0019367">
    <property type="term" value="P:fatty acid elongation, saturated fatty acid"/>
    <property type="evidence" value="ECO:0007669"/>
    <property type="project" value="TreeGrafter"/>
</dbReference>
<dbReference type="GO" id="GO:0005789">
    <property type="term" value="C:endoplasmic reticulum membrane"/>
    <property type="evidence" value="ECO:0007669"/>
    <property type="project" value="TreeGrafter"/>
</dbReference>
<organism evidence="12 13">
    <name type="scientific">Periconia macrospinosa</name>
    <dbReference type="NCBI Taxonomy" id="97972"/>
    <lineage>
        <taxon>Eukaryota</taxon>
        <taxon>Fungi</taxon>
        <taxon>Dikarya</taxon>
        <taxon>Ascomycota</taxon>
        <taxon>Pezizomycotina</taxon>
        <taxon>Dothideomycetes</taxon>
        <taxon>Pleosporomycetidae</taxon>
        <taxon>Pleosporales</taxon>
        <taxon>Massarineae</taxon>
        <taxon>Periconiaceae</taxon>
        <taxon>Periconia</taxon>
    </lineage>
</organism>
<dbReference type="GO" id="GO:0034626">
    <property type="term" value="P:fatty acid elongation, polyunsaturated fatty acid"/>
    <property type="evidence" value="ECO:0007669"/>
    <property type="project" value="TreeGrafter"/>
</dbReference>
<sequence length="564" mass="61700">MSGAGPELYPGELPSWAVFKFPPDSAPAALPPPVADHYSFRNPIPIPENVYNAVLHPYVPLTIAATYAVSISTLNWWNRKHGNKPWKISKTRAFHAFVIFHNVLLAVYSAVTCWAMVRSLKHSIPHYTDRNAVVGTVDALCKIHGPRGLGDAVTYDGQTNTWGSKNAQIRVSPAGLPESTDVGRIWNEGLAWWGWVFYLSKFYEVLDTAIIIMKGKRSSTLQTYHHAGAMLSMWSGIRYMSPPIWMFALVNSGIHAMMYTYYTVAALKIRVPNRIKRTLTTMQITQFLVGVAFAACHLFVSYTVPVSVPYNVAEKVLSKVNASSIASAASSATSSAVVAPASGVAIAFLKKMIYRAAGDEGLAENVYQPGESSPVSYADSNANQAQSPIHNTVNRVVYRTEYQHVPCIDTSGQAFAIYLNLIYLAPLTVLFVRFFIKSYIKRTSPNARKPSSHEVISKSTRDAIRGVDRQVESFGKSAEDGVSSAIMNGASALRGRAAAARSNGDARHGSLSPENKKYLESFQGRIVEELERAGEGEQETKQRAKKLARDVVGTAESANGKTTA</sequence>
<dbReference type="GO" id="GO:0030148">
    <property type="term" value="P:sphingolipid biosynthetic process"/>
    <property type="evidence" value="ECO:0007669"/>
    <property type="project" value="TreeGrafter"/>
</dbReference>
<feature type="region of interest" description="Disordered" evidence="11">
    <location>
        <begin position="531"/>
        <end position="564"/>
    </location>
</feature>
<gene>
    <name evidence="12" type="ORF">DM02DRAFT_102064</name>
</gene>
<evidence type="ECO:0000256" key="6">
    <source>
        <dbReference type="ARBA" id="ARBA00022989"/>
    </source>
</evidence>
<reference evidence="12 13" key="1">
    <citation type="journal article" date="2018" name="Sci. Rep.">
        <title>Comparative genomics provides insights into the lifestyle and reveals functional heterogeneity of dark septate endophytic fungi.</title>
        <authorList>
            <person name="Knapp D.G."/>
            <person name="Nemeth J.B."/>
            <person name="Barry K."/>
            <person name="Hainaut M."/>
            <person name="Henrissat B."/>
            <person name="Johnson J."/>
            <person name="Kuo A."/>
            <person name="Lim J.H.P."/>
            <person name="Lipzen A."/>
            <person name="Nolan M."/>
            <person name="Ohm R.A."/>
            <person name="Tamas L."/>
            <person name="Grigoriev I.V."/>
            <person name="Spatafora J.W."/>
            <person name="Nagy L.G."/>
            <person name="Kovacs G.M."/>
        </authorList>
    </citation>
    <scope>NUCLEOTIDE SEQUENCE [LARGE SCALE GENOMIC DNA]</scope>
    <source>
        <strain evidence="12 13">DSE2036</strain>
    </source>
</reference>